<accession>A0A1F6C8A4</accession>
<dbReference type="AlphaFoldDB" id="A0A1F6C8A4"/>
<dbReference type="GO" id="GO:0046872">
    <property type="term" value="F:metal ion binding"/>
    <property type="evidence" value="ECO:0007669"/>
    <property type="project" value="UniProtKB-KW"/>
</dbReference>
<protein>
    <recommendedName>
        <fullName evidence="3">Mandelate racemase/muconate lactonizing enzyme C-terminal domain-containing protein</fullName>
    </recommendedName>
</protein>
<dbReference type="InterPro" id="IPR036849">
    <property type="entry name" value="Enolase-like_C_sf"/>
</dbReference>
<dbReference type="SMART" id="SM00922">
    <property type="entry name" value="MR_MLE"/>
    <property type="match status" value="1"/>
</dbReference>
<dbReference type="InterPro" id="IPR034593">
    <property type="entry name" value="DgoD-like"/>
</dbReference>
<name>A0A1F6C8A4_HANXR</name>
<evidence type="ECO:0000256" key="2">
    <source>
        <dbReference type="ARBA" id="ARBA00022723"/>
    </source>
</evidence>
<reference evidence="4 5" key="1">
    <citation type="journal article" date="2016" name="Nat. Commun.">
        <title>Thousands of microbial genomes shed light on interconnected biogeochemical processes in an aquifer system.</title>
        <authorList>
            <person name="Anantharaman K."/>
            <person name="Brown C.T."/>
            <person name="Hug L.A."/>
            <person name="Sharon I."/>
            <person name="Castelle C.J."/>
            <person name="Probst A.J."/>
            <person name="Thomas B.C."/>
            <person name="Singh A."/>
            <person name="Wilkins M.J."/>
            <person name="Karaoz U."/>
            <person name="Brodie E.L."/>
            <person name="Williams K.H."/>
            <person name="Hubbard S.S."/>
            <person name="Banfield J.F."/>
        </authorList>
    </citation>
    <scope>NUCLEOTIDE SEQUENCE [LARGE SCALE GENOMIC DNA]</scope>
    <source>
        <strain evidence="5">RIFCSPLOWO2_12_FULL_64_10</strain>
    </source>
</reference>
<dbReference type="InterPro" id="IPR029017">
    <property type="entry name" value="Enolase-like_N"/>
</dbReference>
<dbReference type="SUPFAM" id="SSF54826">
    <property type="entry name" value="Enolase N-terminal domain-like"/>
    <property type="match status" value="1"/>
</dbReference>
<feature type="domain" description="Mandelate racemase/muconate lactonizing enzyme C-terminal" evidence="3">
    <location>
        <begin position="118"/>
        <end position="214"/>
    </location>
</feature>
<comment type="caution">
    <text evidence="4">The sequence shown here is derived from an EMBL/GenBank/DDBJ whole genome shotgun (WGS) entry which is preliminary data.</text>
</comment>
<dbReference type="PANTHER" id="PTHR48080">
    <property type="entry name" value="D-GALACTONATE DEHYDRATASE-RELATED"/>
    <property type="match status" value="1"/>
</dbReference>
<sequence length="403" mass="44321">MKIVDIEIIPIFPRIAARNADQKARFRDINRRTIFKVKADNGIVGYGDARCEAPPRSSVEPLIGRSPFDFLNANLNTGLMGALYDAMGKHLGAPAYKLMGQKVRDRVPVAAWTRPASPEDLSREVQRAAAQGYKIFKMHTCEYYDVLEQNRAVEAVAPEGFWMHYDFNHNRGLTAVLRLVHELEKSRVVGMIEDPLKLNDIDGWRRLREKTRLPILMHVPQLGGGQEIMRGCADAYMVGEVGVGVSMARGFACAEANVSTVVQLTGGTLTKAMAMHLAAVLPTVSHSINLDDQYEEDVTKARIPVVEGCSPVPEAPGLGVEVDEAALARAAANRPTAIPRHLGVLHLAGGHRLYTPSFPGVSRLLGFPEGNIRGLRLEVWEDDGSKEFAQVYARVEKEGPVLE</sequence>
<evidence type="ECO:0000259" key="3">
    <source>
        <dbReference type="SMART" id="SM00922"/>
    </source>
</evidence>
<organism evidence="4 5">
    <name type="scientific">Handelsmanbacteria sp. (strain RIFCSPLOWO2_12_FULL_64_10)</name>
    <dbReference type="NCBI Taxonomy" id="1817868"/>
    <lineage>
        <taxon>Bacteria</taxon>
        <taxon>Candidatus Handelsmaniibacteriota</taxon>
    </lineage>
</organism>
<keyword evidence="2" id="KW-0479">Metal-binding</keyword>
<dbReference type="PANTHER" id="PTHR48080:SF3">
    <property type="entry name" value="ENOLASE SUPERFAMILY MEMBER DDB_G0284701"/>
    <property type="match status" value="1"/>
</dbReference>
<dbReference type="Gene3D" id="3.30.390.10">
    <property type="entry name" value="Enolase-like, N-terminal domain"/>
    <property type="match status" value="1"/>
</dbReference>
<dbReference type="Proteomes" id="UP000178606">
    <property type="component" value="Unassembled WGS sequence"/>
</dbReference>
<proteinExistence type="inferred from homology"/>
<dbReference type="SUPFAM" id="SSF51604">
    <property type="entry name" value="Enolase C-terminal domain-like"/>
    <property type="match status" value="1"/>
</dbReference>
<comment type="similarity">
    <text evidence="1">Belongs to the mandelate racemase/muconate lactonizing enzyme family.</text>
</comment>
<dbReference type="InterPro" id="IPR013342">
    <property type="entry name" value="Mandelate_racemase_C"/>
</dbReference>
<dbReference type="Pfam" id="PF13378">
    <property type="entry name" value="MR_MLE_C"/>
    <property type="match status" value="1"/>
</dbReference>
<evidence type="ECO:0000256" key="1">
    <source>
        <dbReference type="ARBA" id="ARBA00008031"/>
    </source>
</evidence>
<evidence type="ECO:0000313" key="5">
    <source>
        <dbReference type="Proteomes" id="UP000178606"/>
    </source>
</evidence>
<evidence type="ECO:0000313" key="4">
    <source>
        <dbReference type="EMBL" id="OGG45363.1"/>
    </source>
</evidence>
<dbReference type="InterPro" id="IPR029065">
    <property type="entry name" value="Enolase_C-like"/>
</dbReference>
<dbReference type="EMBL" id="MFKF01000378">
    <property type="protein sequence ID" value="OGG45363.1"/>
    <property type="molecule type" value="Genomic_DNA"/>
</dbReference>
<dbReference type="Gene3D" id="3.20.20.120">
    <property type="entry name" value="Enolase-like C-terminal domain"/>
    <property type="match status" value="1"/>
</dbReference>
<gene>
    <name evidence="4" type="ORF">A3F84_27030</name>
</gene>